<keyword evidence="3" id="KW-1185">Reference proteome</keyword>
<gene>
    <name evidence="2" type="ORF">E3N84_03550</name>
</gene>
<sequence>MTNTPAGWYPDPENATQSRWWDGTRWTDNRAALQPTVAAPYAADVANLKAPEGTPWNTIWIWLVVFVPYISLFGFFTIDWSKFLDMSDPMRGELAVLTSAGYLFTVLGGIVSYGLGVWFSYIDWRTLRDRGVPRPFHWAWGFLSYVYPIGRSVVVRRRTGSGISPMWVTIILYVVANIAMIVYVGVMVASIVSSIPNISRY</sequence>
<accession>A0A4R8V8P5</accession>
<dbReference type="AlphaFoldDB" id="A0A4R8V8P5"/>
<feature type="domain" description="DUF2510" evidence="1">
    <location>
        <begin position="6"/>
        <end position="38"/>
    </location>
</feature>
<evidence type="ECO:0000313" key="2">
    <source>
        <dbReference type="EMBL" id="TFB79209.1"/>
    </source>
</evidence>
<dbReference type="InterPro" id="IPR018929">
    <property type="entry name" value="DUF2510"/>
</dbReference>
<dbReference type="EMBL" id="SOFI01000003">
    <property type="protein sequence ID" value="TFB79209.1"/>
    <property type="molecule type" value="Genomic_DNA"/>
</dbReference>
<dbReference type="Pfam" id="PF10708">
    <property type="entry name" value="DUF2510"/>
    <property type="match status" value="1"/>
</dbReference>
<protein>
    <submittedName>
        <fullName evidence="2">DUF2510 domain-containing protein</fullName>
    </submittedName>
</protein>
<dbReference type="OrthoDB" id="5244233at2"/>
<evidence type="ECO:0000259" key="1">
    <source>
        <dbReference type="Pfam" id="PF10708"/>
    </source>
</evidence>
<dbReference type="Proteomes" id="UP000298488">
    <property type="component" value="Unassembled WGS sequence"/>
</dbReference>
<evidence type="ECO:0000313" key="3">
    <source>
        <dbReference type="Proteomes" id="UP000298488"/>
    </source>
</evidence>
<proteinExistence type="predicted"/>
<dbReference type="RefSeq" id="WP_104095089.1">
    <property type="nucleotide sequence ID" value="NZ_JACHBP010000001.1"/>
</dbReference>
<name>A0A4R8V8P5_9MICO</name>
<comment type="caution">
    <text evidence="2">The sequence shown here is derived from an EMBL/GenBank/DDBJ whole genome shotgun (WGS) entry which is preliminary data.</text>
</comment>
<reference evidence="2 3" key="1">
    <citation type="submission" date="2019-03" db="EMBL/GenBank/DDBJ databases">
        <title>Genomics of glacier-inhabiting Cryobacterium strains.</title>
        <authorList>
            <person name="Liu Q."/>
            <person name="Xin Y.-H."/>
        </authorList>
    </citation>
    <scope>NUCLEOTIDE SEQUENCE [LARGE SCALE GENOMIC DNA]</scope>
    <source>
        <strain evidence="2 3">CGMCC 1.10440</strain>
    </source>
</reference>
<organism evidence="2 3">
    <name type="scientific">Terrimesophilobacter mesophilus</name>
    <dbReference type="NCBI Taxonomy" id="433647"/>
    <lineage>
        <taxon>Bacteria</taxon>
        <taxon>Bacillati</taxon>
        <taxon>Actinomycetota</taxon>
        <taxon>Actinomycetes</taxon>
        <taxon>Micrococcales</taxon>
        <taxon>Microbacteriaceae</taxon>
        <taxon>Terrimesophilobacter</taxon>
    </lineage>
</organism>